<evidence type="ECO:0000256" key="1">
    <source>
        <dbReference type="SAM" id="Phobius"/>
    </source>
</evidence>
<protein>
    <submittedName>
        <fullName evidence="2">Uncharacterized protein</fullName>
    </submittedName>
</protein>
<keyword evidence="1" id="KW-1133">Transmembrane helix</keyword>
<organism evidence="2 3">
    <name type="scientific">Platanthera guangdongensis</name>
    <dbReference type="NCBI Taxonomy" id="2320717"/>
    <lineage>
        <taxon>Eukaryota</taxon>
        <taxon>Viridiplantae</taxon>
        <taxon>Streptophyta</taxon>
        <taxon>Embryophyta</taxon>
        <taxon>Tracheophyta</taxon>
        <taxon>Spermatophyta</taxon>
        <taxon>Magnoliopsida</taxon>
        <taxon>Liliopsida</taxon>
        <taxon>Asparagales</taxon>
        <taxon>Orchidaceae</taxon>
        <taxon>Orchidoideae</taxon>
        <taxon>Orchideae</taxon>
        <taxon>Orchidinae</taxon>
        <taxon>Platanthera</taxon>
    </lineage>
</organism>
<dbReference type="Proteomes" id="UP001412067">
    <property type="component" value="Unassembled WGS sequence"/>
</dbReference>
<accession>A0ABR2N5D0</accession>
<evidence type="ECO:0000313" key="2">
    <source>
        <dbReference type="EMBL" id="KAK8971310.1"/>
    </source>
</evidence>
<keyword evidence="3" id="KW-1185">Reference proteome</keyword>
<keyword evidence="1" id="KW-0472">Membrane</keyword>
<keyword evidence="1" id="KW-0812">Transmembrane</keyword>
<proteinExistence type="predicted"/>
<comment type="caution">
    <text evidence="2">The sequence shown here is derived from an EMBL/GenBank/DDBJ whole genome shotgun (WGS) entry which is preliminary data.</text>
</comment>
<sequence length="72" mass="8095">MRIPIGWTWDELQRAAMHGGVTVLSLVRLFCYSMNRCWRARNAKLHSREIGTPVGIAATIVENLALLDQVTS</sequence>
<dbReference type="EMBL" id="JBBWWR010000001">
    <property type="protein sequence ID" value="KAK8971310.1"/>
    <property type="molecule type" value="Genomic_DNA"/>
</dbReference>
<gene>
    <name evidence="2" type="ORF">KSP40_PGU005732</name>
</gene>
<feature type="transmembrane region" description="Helical" evidence="1">
    <location>
        <begin position="12"/>
        <end position="31"/>
    </location>
</feature>
<reference evidence="2 3" key="1">
    <citation type="journal article" date="2022" name="Nat. Plants">
        <title>Genomes of leafy and leafless Platanthera orchids illuminate the evolution of mycoheterotrophy.</title>
        <authorList>
            <person name="Li M.H."/>
            <person name="Liu K.W."/>
            <person name="Li Z."/>
            <person name="Lu H.C."/>
            <person name="Ye Q.L."/>
            <person name="Zhang D."/>
            <person name="Wang J.Y."/>
            <person name="Li Y.F."/>
            <person name="Zhong Z.M."/>
            <person name="Liu X."/>
            <person name="Yu X."/>
            <person name="Liu D.K."/>
            <person name="Tu X.D."/>
            <person name="Liu B."/>
            <person name="Hao Y."/>
            <person name="Liao X.Y."/>
            <person name="Jiang Y.T."/>
            <person name="Sun W.H."/>
            <person name="Chen J."/>
            <person name="Chen Y.Q."/>
            <person name="Ai Y."/>
            <person name="Zhai J.W."/>
            <person name="Wu S.S."/>
            <person name="Zhou Z."/>
            <person name="Hsiao Y.Y."/>
            <person name="Wu W.L."/>
            <person name="Chen Y.Y."/>
            <person name="Lin Y.F."/>
            <person name="Hsu J.L."/>
            <person name="Li C.Y."/>
            <person name="Wang Z.W."/>
            <person name="Zhao X."/>
            <person name="Zhong W.Y."/>
            <person name="Ma X.K."/>
            <person name="Ma L."/>
            <person name="Huang J."/>
            <person name="Chen G.Z."/>
            <person name="Huang M.Z."/>
            <person name="Huang L."/>
            <person name="Peng D.H."/>
            <person name="Luo Y.B."/>
            <person name="Zou S.Q."/>
            <person name="Chen S.P."/>
            <person name="Lan S."/>
            <person name="Tsai W.C."/>
            <person name="Van de Peer Y."/>
            <person name="Liu Z.J."/>
        </authorList>
    </citation>
    <scope>NUCLEOTIDE SEQUENCE [LARGE SCALE GENOMIC DNA]</scope>
    <source>
        <strain evidence="2">Lor288</strain>
    </source>
</reference>
<name>A0ABR2N5D0_9ASPA</name>
<evidence type="ECO:0000313" key="3">
    <source>
        <dbReference type="Proteomes" id="UP001412067"/>
    </source>
</evidence>